<dbReference type="PANTHER" id="PTHR11375">
    <property type="entry name" value="ACIDIC LEUCINE-RICH NUCLEAR PHOSPHOPROTEIN 32"/>
    <property type="match status" value="1"/>
</dbReference>
<protein>
    <submittedName>
        <fullName evidence="5">Lanp</fullName>
    </submittedName>
</protein>
<evidence type="ECO:0000256" key="2">
    <source>
        <dbReference type="ARBA" id="ARBA00022737"/>
    </source>
</evidence>
<evidence type="ECO:0000313" key="5">
    <source>
        <dbReference type="EMBL" id="KAF8820414.1"/>
    </source>
</evidence>
<dbReference type="InterPro" id="IPR032675">
    <property type="entry name" value="LRR_dom_sf"/>
</dbReference>
<evidence type="ECO:0000313" key="6">
    <source>
        <dbReference type="Proteomes" id="UP000823046"/>
    </source>
</evidence>
<dbReference type="Proteomes" id="UP000823046">
    <property type="component" value="Unassembled WGS sequence"/>
</dbReference>
<sequence>MEKAIHDRLKSLETLTETSISAKINDEENNKPFTKEAGADSIEELILDGRKIREITPKDAQLLQTFKNLSKLTCNRTSLVSIVGFLPMDTVKFLELTDNHLHEGLESLATAFPNLKRLELGGNYFKTLADIKPLHVLPDLEWLGLEMNPIAETPNYRASVFECLPKLQILDRIDRNGVEFDDEYYDEGSSDDSDDGIQQCELSDDDTQ</sequence>
<dbReference type="EMBL" id="JADAQX010000391">
    <property type="protein sequence ID" value="KAF8820414.1"/>
    <property type="molecule type" value="Genomic_DNA"/>
</dbReference>
<keyword evidence="6" id="KW-1185">Reference proteome</keyword>
<keyword evidence="2" id="KW-0677">Repeat</keyword>
<accession>A0ABQ7J8X7</accession>
<comment type="caution">
    <text evidence="5">The sequence shown here is derived from an EMBL/GenBank/DDBJ whole genome shotgun (WGS) entry which is preliminary data.</text>
</comment>
<dbReference type="Pfam" id="PF14580">
    <property type="entry name" value="LRR_9"/>
    <property type="match status" value="1"/>
</dbReference>
<dbReference type="PANTHER" id="PTHR11375:SF0">
    <property type="entry name" value="ACIDIC LEUCINE-RICH NUCLEAR PHOSPHOPROTEIN 32 FAMILY MEMBER A"/>
    <property type="match status" value="1"/>
</dbReference>
<reference evidence="5 6" key="1">
    <citation type="journal article" date="2020" name="bioRxiv">
        <title>Metabolic contributions of an alphaproteobacterial endosymbiont in the apicomplexan Cardiosporidium cionae.</title>
        <authorList>
            <person name="Hunter E.S."/>
            <person name="Paight C.J."/>
            <person name="Lane C.E."/>
        </authorList>
    </citation>
    <scope>NUCLEOTIDE SEQUENCE [LARGE SCALE GENOMIC DNA]</scope>
    <source>
        <strain evidence="5">ESH_2018</strain>
    </source>
</reference>
<organism evidence="5 6">
    <name type="scientific">Cardiosporidium cionae</name>
    <dbReference type="NCBI Taxonomy" id="476202"/>
    <lineage>
        <taxon>Eukaryota</taxon>
        <taxon>Sar</taxon>
        <taxon>Alveolata</taxon>
        <taxon>Apicomplexa</taxon>
        <taxon>Aconoidasida</taxon>
        <taxon>Nephromycida</taxon>
        <taxon>Cardiosporidium</taxon>
    </lineage>
</organism>
<evidence type="ECO:0000256" key="1">
    <source>
        <dbReference type="ARBA" id="ARBA00022614"/>
    </source>
</evidence>
<comment type="similarity">
    <text evidence="3">Belongs to the ANP32 family.</text>
</comment>
<gene>
    <name evidence="5" type="ORF">IE077_003189</name>
</gene>
<dbReference type="InterPro" id="IPR045081">
    <property type="entry name" value="AN32"/>
</dbReference>
<dbReference type="SUPFAM" id="SSF52058">
    <property type="entry name" value="L domain-like"/>
    <property type="match status" value="1"/>
</dbReference>
<dbReference type="Gene3D" id="3.80.10.10">
    <property type="entry name" value="Ribonuclease Inhibitor"/>
    <property type="match status" value="1"/>
</dbReference>
<name>A0ABQ7J8X7_9APIC</name>
<keyword evidence="1" id="KW-0433">Leucine-rich repeat</keyword>
<evidence type="ECO:0000256" key="4">
    <source>
        <dbReference type="SAM" id="MobiDB-lite"/>
    </source>
</evidence>
<proteinExistence type="inferred from homology"/>
<feature type="compositionally biased region" description="Acidic residues" evidence="4">
    <location>
        <begin position="182"/>
        <end position="195"/>
    </location>
</feature>
<evidence type="ECO:0000256" key="3">
    <source>
        <dbReference type="ARBA" id="ARBA00025777"/>
    </source>
</evidence>
<feature type="region of interest" description="Disordered" evidence="4">
    <location>
        <begin position="182"/>
        <end position="208"/>
    </location>
</feature>